<comment type="caution">
    <text evidence="5">The sequence shown here is derived from an EMBL/GenBank/DDBJ whole genome shotgun (WGS) entry which is preliminary data.</text>
</comment>
<proteinExistence type="predicted"/>
<dbReference type="InterPro" id="IPR016032">
    <property type="entry name" value="Sig_transdc_resp-reg_C-effctor"/>
</dbReference>
<dbReference type="PANTHER" id="PTHR44688:SF16">
    <property type="entry name" value="DNA-BINDING TRANSCRIPTIONAL ACTIVATOR DEVR_DOSR"/>
    <property type="match status" value="1"/>
</dbReference>
<evidence type="ECO:0000256" key="1">
    <source>
        <dbReference type="ARBA" id="ARBA00023015"/>
    </source>
</evidence>
<dbReference type="InterPro" id="IPR000792">
    <property type="entry name" value="Tscrpt_reg_LuxR_C"/>
</dbReference>
<feature type="domain" description="HTH luxR-type" evidence="4">
    <location>
        <begin position="131"/>
        <end position="196"/>
    </location>
</feature>
<dbReference type="GO" id="GO:0003677">
    <property type="term" value="F:DNA binding"/>
    <property type="evidence" value="ECO:0007669"/>
    <property type="project" value="UniProtKB-KW"/>
</dbReference>
<dbReference type="AlphaFoldDB" id="A0A822WIU3"/>
<reference evidence="5 6" key="1">
    <citation type="submission" date="2016-03" db="EMBL/GenBank/DDBJ databases">
        <authorList>
            <consortium name="Pathogen Informatics"/>
        </authorList>
    </citation>
    <scope>NUCLEOTIDE SEQUENCE [LARGE SCALE GENOMIC DNA]</scope>
    <source>
        <strain evidence="6">e1527</strain>
    </source>
</reference>
<keyword evidence="1" id="KW-0805">Transcription regulation</keyword>
<name>A0A822WIU3_9ENTR</name>
<dbReference type="SMART" id="SM00421">
    <property type="entry name" value="HTH_LUXR"/>
    <property type="match status" value="1"/>
</dbReference>
<dbReference type="Pfam" id="PF00196">
    <property type="entry name" value="GerE"/>
    <property type="match status" value="1"/>
</dbReference>
<dbReference type="RefSeq" id="WP_063153876.1">
    <property type="nucleotide sequence ID" value="NZ_CP039452.1"/>
</dbReference>
<dbReference type="PROSITE" id="PS50043">
    <property type="entry name" value="HTH_LUXR_2"/>
    <property type="match status" value="1"/>
</dbReference>
<evidence type="ECO:0000313" key="5">
    <source>
        <dbReference type="EMBL" id="CZX01333.1"/>
    </source>
</evidence>
<dbReference type="PRINTS" id="PR00038">
    <property type="entry name" value="HTHLUXR"/>
</dbReference>
<evidence type="ECO:0000259" key="4">
    <source>
        <dbReference type="PROSITE" id="PS50043"/>
    </source>
</evidence>
<dbReference type="GO" id="GO:0006355">
    <property type="term" value="P:regulation of DNA-templated transcription"/>
    <property type="evidence" value="ECO:0007669"/>
    <property type="project" value="InterPro"/>
</dbReference>
<evidence type="ECO:0000256" key="3">
    <source>
        <dbReference type="ARBA" id="ARBA00023163"/>
    </source>
</evidence>
<dbReference type="PROSITE" id="PS00622">
    <property type="entry name" value="HTH_LUXR_1"/>
    <property type="match status" value="1"/>
</dbReference>
<gene>
    <name evidence="5" type="primary">uvrY_1</name>
    <name evidence="5" type="ORF">SAMEA2273372_00229</name>
</gene>
<organism evidence="5 6">
    <name type="scientific">Enterobacter bugandensis</name>
    <dbReference type="NCBI Taxonomy" id="881260"/>
    <lineage>
        <taxon>Bacteria</taxon>
        <taxon>Pseudomonadati</taxon>
        <taxon>Pseudomonadota</taxon>
        <taxon>Gammaproteobacteria</taxon>
        <taxon>Enterobacterales</taxon>
        <taxon>Enterobacteriaceae</taxon>
        <taxon>Enterobacter</taxon>
    </lineage>
</organism>
<dbReference type="Proteomes" id="UP000076063">
    <property type="component" value="Unassembled WGS sequence"/>
</dbReference>
<evidence type="ECO:0000313" key="6">
    <source>
        <dbReference type="Proteomes" id="UP000076063"/>
    </source>
</evidence>
<dbReference type="SUPFAM" id="SSF46894">
    <property type="entry name" value="C-terminal effector domain of the bipartite response regulators"/>
    <property type="match status" value="1"/>
</dbReference>
<protein>
    <submittedName>
        <fullName evidence="5">Response regulator containing a CheY-like receiver domain and an HTH DNA-binding domain</fullName>
    </submittedName>
</protein>
<dbReference type="InterPro" id="IPR036388">
    <property type="entry name" value="WH-like_DNA-bd_sf"/>
</dbReference>
<dbReference type="Gene3D" id="1.10.10.10">
    <property type="entry name" value="Winged helix-like DNA-binding domain superfamily/Winged helix DNA-binding domain"/>
    <property type="match status" value="1"/>
</dbReference>
<dbReference type="PANTHER" id="PTHR44688">
    <property type="entry name" value="DNA-BINDING TRANSCRIPTIONAL ACTIVATOR DEVR_DOSR"/>
    <property type="match status" value="1"/>
</dbReference>
<accession>A0A822WIU3</accession>
<dbReference type="EMBL" id="FJZI01000001">
    <property type="protein sequence ID" value="CZX01333.1"/>
    <property type="molecule type" value="Genomic_DNA"/>
</dbReference>
<keyword evidence="2 5" id="KW-0238">DNA-binding</keyword>
<sequence>MINVLIKEDDSLYHHSLRSFVEDFFNNEYTKKVNFLNGYDVENIARAEIIVYAFSKGEHYTCFPELKCARKCVIIGITEAEEPSSSFLPFCIQQTFFVSRSASLYLLKRVLRQAWSAYSAPVIPVLSKACLSCKHKTLSQRELNIMAGLFKGESVKNIAREMMLTPKTIYAHKYAVMHKFNLSSEHELLELLNRLLEKRCNPNLFRDALDLFH</sequence>
<keyword evidence="3" id="KW-0804">Transcription</keyword>
<evidence type="ECO:0000256" key="2">
    <source>
        <dbReference type="ARBA" id="ARBA00023125"/>
    </source>
</evidence>